<evidence type="ECO:0000313" key="1">
    <source>
        <dbReference type="EMBL" id="KAK3684833.1"/>
    </source>
</evidence>
<reference evidence="1" key="2">
    <citation type="submission" date="2023-06" db="EMBL/GenBank/DDBJ databases">
        <authorList>
            <consortium name="Lawrence Berkeley National Laboratory"/>
            <person name="Haridas S."/>
            <person name="Hensen N."/>
            <person name="Bonometti L."/>
            <person name="Westerberg I."/>
            <person name="Brannstrom I.O."/>
            <person name="Guillou S."/>
            <person name="Cros-Aarteil S."/>
            <person name="Calhoun S."/>
            <person name="Kuo A."/>
            <person name="Mondo S."/>
            <person name="Pangilinan J."/>
            <person name="Riley R."/>
            <person name="Labutti K."/>
            <person name="Andreopoulos B."/>
            <person name="Lipzen A."/>
            <person name="Chen C."/>
            <person name="Yanf M."/>
            <person name="Daum C."/>
            <person name="Ng V."/>
            <person name="Clum A."/>
            <person name="Steindorff A."/>
            <person name="Ohm R."/>
            <person name="Martin F."/>
            <person name="Silar P."/>
            <person name="Natvig D."/>
            <person name="Lalanne C."/>
            <person name="Gautier V."/>
            <person name="Ament-Velasquez S.L."/>
            <person name="Kruys A."/>
            <person name="Hutchinson M.I."/>
            <person name="Powell A.J."/>
            <person name="Barry K."/>
            <person name="Miller A.N."/>
            <person name="Grigoriev I.V."/>
            <person name="Debuchy R."/>
            <person name="Gladieux P."/>
            <person name="Thoren M.H."/>
            <person name="Johannesson H."/>
        </authorList>
    </citation>
    <scope>NUCLEOTIDE SEQUENCE</scope>
    <source>
        <strain evidence="1">CBS 314.62</strain>
    </source>
</reference>
<accession>A0AAE0X4G6</accession>
<sequence length="148" mass="16237">MARSVVRRLCPALSWFSASGPVLSLPFPLSDRVDTAWASFKHGQNRYRTGQAQARAPRWDSRSHFRLGPIPNDTSKLLTAAAQGSCPGSIWPTKCRDQTQSPNSLRFERCERASGARGCANCQAAELPSVCHHGRMLPVDRYGGLAPM</sequence>
<dbReference type="AlphaFoldDB" id="A0AAE0X4G6"/>
<dbReference type="Proteomes" id="UP001270362">
    <property type="component" value="Unassembled WGS sequence"/>
</dbReference>
<comment type="caution">
    <text evidence="1">The sequence shown here is derived from an EMBL/GenBank/DDBJ whole genome shotgun (WGS) entry which is preliminary data.</text>
</comment>
<proteinExistence type="predicted"/>
<organism evidence="1 2">
    <name type="scientific">Podospora appendiculata</name>
    <dbReference type="NCBI Taxonomy" id="314037"/>
    <lineage>
        <taxon>Eukaryota</taxon>
        <taxon>Fungi</taxon>
        <taxon>Dikarya</taxon>
        <taxon>Ascomycota</taxon>
        <taxon>Pezizomycotina</taxon>
        <taxon>Sordariomycetes</taxon>
        <taxon>Sordariomycetidae</taxon>
        <taxon>Sordariales</taxon>
        <taxon>Podosporaceae</taxon>
        <taxon>Podospora</taxon>
    </lineage>
</organism>
<keyword evidence="2" id="KW-1185">Reference proteome</keyword>
<protein>
    <submittedName>
        <fullName evidence="1">Uncharacterized protein</fullName>
    </submittedName>
</protein>
<gene>
    <name evidence="1" type="ORF">B0T22DRAFT_537292</name>
</gene>
<evidence type="ECO:0000313" key="2">
    <source>
        <dbReference type="Proteomes" id="UP001270362"/>
    </source>
</evidence>
<dbReference type="EMBL" id="JAULSO010000003">
    <property type="protein sequence ID" value="KAK3684833.1"/>
    <property type="molecule type" value="Genomic_DNA"/>
</dbReference>
<name>A0AAE0X4G6_9PEZI</name>
<reference evidence="1" key="1">
    <citation type="journal article" date="2023" name="Mol. Phylogenet. Evol.">
        <title>Genome-scale phylogeny and comparative genomics of the fungal order Sordariales.</title>
        <authorList>
            <person name="Hensen N."/>
            <person name="Bonometti L."/>
            <person name="Westerberg I."/>
            <person name="Brannstrom I.O."/>
            <person name="Guillou S."/>
            <person name="Cros-Aarteil S."/>
            <person name="Calhoun S."/>
            <person name="Haridas S."/>
            <person name="Kuo A."/>
            <person name="Mondo S."/>
            <person name="Pangilinan J."/>
            <person name="Riley R."/>
            <person name="LaButti K."/>
            <person name="Andreopoulos B."/>
            <person name="Lipzen A."/>
            <person name="Chen C."/>
            <person name="Yan M."/>
            <person name="Daum C."/>
            <person name="Ng V."/>
            <person name="Clum A."/>
            <person name="Steindorff A."/>
            <person name="Ohm R.A."/>
            <person name="Martin F."/>
            <person name="Silar P."/>
            <person name="Natvig D.O."/>
            <person name="Lalanne C."/>
            <person name="Gautier V."/>
            <person name="Ament-Velasquez S.L."/>
            <person name="Kruys A."/>
            <person name="Hutchinson M.I."/>
            <person name="Powell A.J."/>
            <person name="Barry K."/>
            <person name="Miller A.N."/>
            <person name="Grigoriev I.V."/>
            <person name="Debuchy R."/>
            <person name="Gladieux P."/>
            <person name="Hiltunen Thoren M."/>
            <person name="Johannesson H."/>
        </authorList>
    </citation>
    <scope>NUCLEOTIDE SEQUENCE</scope>
    <source>
        <strain evidence="1">CBS 314.62</strain>
    </source>
</reference>